<accession>A0AAE0TQM5</accession>
<dbReference type="EMBL" id="JAUTXT010000042">
    <property type="protein sequence ID" value="KAK3671471.1"/>
    <property type="molecule type" value="Genomic_DNA"/>
</dbReference>
<feature type="region of interest" description="Disordered" evidence="1">
    <location>
        <begin position="85"/>
        <end position="114"/>
    </location>
</feature>
<protein>
    <submittedName>
        <fullName evidence="2">Uncharacterized protein</fullName>
    </submittedName>
</protein>
<reference evidence="2" key="1">
    <citation type="submission" date="2023-07" db="EMBL/GenBank/DDBJ databases">
        <title>Black Yeasts Isolated from many extreme environments.</title>
        <authorList>
            <person name="Coleine C."/>
            <person name="Stajich J.E."/>
            <person name="Selbmann L."/>
        </authorList>
    </citation>
    <scope>NUCLEOTIDE SEQUENCE</scope>
    <source>
        <strain evidence="2">CCFEE 5485</strain>
    </source>
</reference>
<evidence type="ECO:0000313" key="2">
    <source>
        <dbReference type="EMBL" id="KAK3671471.1"/>
    </source>
</evidence>
<name>A0AAE0TQM5_9PEZI</name>
<dbReference type="Proteomes" id="UP001274830">
    <property type="component" value="Unassembled WGS sequence"/>
</dbReference>
<comment type="caution">
    <text evidence="2">The sequence shown here is derived from an EMBL/GenBank/DDBJ whole genome shotgun (WGS) entry which is preliminary data.</text>
</comment>
<sequence>MSASQIVPLTVTFTPSGSAVSTATILGQVLDNGKTNWIPATSGGAIYLATSSAQGASETVVAGQSYYLTTGPDVPQQVTISVTGSASNATASPSAGASQTASSTSTAASSKVSSDVSTAPSTAAQSSASASQSSSSSAPALYSNFKWLQGAVLAMLCLGMAVDL</sequence>
<proteinExistence type="predicted"/>
<organism evidence="2 3">
    <name type="scientific">Recurvomyces mirabilis</name>
    <dbReference type="NCBI Taxonomy" id="574656"/>
    <lineage>
        <taxon>Eukaryota</taxon>
        <taxon>Fungi</taxon>
        <taxon>Dikarya</taxon>
        <taxon>Ascomycota</taxon>
        <taxon>Pezizomycotina</taxon>
        <taxon>Dothideomycetes</taxon>
        <taxon>Dothideomycetidae</taxon>
        <taxon>Mycosphaerellales</taxon>
        <taxon>Teratosphaeriaceae</taxon>
        <taxon>Recurvomyces</taxon>
    </lineage>
</organism>
<feature type="compositionally biased region" description="Low complexity" evidence="1">
    <location>
        <begin position="89"/>
        <end position="114"/>
    </location>
</feature>
<dbReference type="AlphaFoldDB" id="A0AAE0TQM5"/>
<gene>
    <name evidence="2" type="ORF">LTR78_008570</name>
</gene>
<evidence type="ECO:0000256" key="1">
    <source>
        <dbReference type="SAM" id="MobiDB-lite"/>
    </source>
</evidence>
<keyword evidence="3" id="KW-1185">Reference proteome</keyword>
<evidence type="ECO:0000313" key="3">
    <source>
        <dbReference type="Proteomes" id="UP001274830"/>
    </source>
</evidence>